<evidence type="ECO:0000313" key="3">
    <source>
        <dbReference type="Proteomes" id="UP001437256"/>
    </source>
</evidence>
<comment type="caution">
    <text evidence="2">The sequence shown here is derived from an EMBL/GenBank/DDBJ whole genome shotgun (WGS) entry which is preliminary data.</text>
</comment>
<protein>
    <submittedName>
        <fullName evidence="2">Uncharacterized protein</fullName>
    </submittedName>
</protein>
<sequence length="596" mass="63101">MDLNMPFWDLSDGPAKFLPPVAAATGGPGDKPTARNQSEKEPPCDDQSEEDNHVVEQVVRWRSRALHLERELGEMRVKYEAEQIKTISLARAAEAHMSASESIQTAQAVDCQDPLVSTSTTPVEPSVNANPNAKSRKPSGSSSASVPVLAAGKNSGATTAAGKKKAAKKKQALAMNSSSKEPNRRNLSNSNTRPDLQTLLDEHFNVNVPGTRSSDTISTKQTDANLQLHYLASSSSSPSSSVNNTNPSIFVAFSSFEQLASAFPKHSSLGEGSLLLSTSIRALQAVSESMKNCLFEGNGLESGTEVPTRDPSSQSTRSSVTQSGSTSQSGTRAPSTLRTPAGGNTQTIRLQKLNVLLTHLLTTSIPLLCVPPSAPTLPPNATPQNDQSESASTSRPVTRTESTELPSSSIETSAASFRGYDSEVGTQSHTAKANRYNKIDSELPSNQLASVAPNPVDVLLDSLTTLVVRPLLHSFVPLSEKFVSSLFGSGSGHDREPRGRSVVPMEPSGSKKYPSASSSSNPNARNTQTRAGDEPSKTSRDSTGTPSSASASSSSTSVYSGLRTEVLRILHDLFLVIHELLGPCGRAPDPADSQWA</sequence>
<accession>A0ABR2ZWG7</accession>
<gene>
    <name evidence="2" type="ORF">AAF712_007339</name>
</gene>
<reference evidence="2 3" key="1">
    <citation type="submission" date="2024-05" db="EMBL/GenBank/DDBJ databases">
        <title>A draft genome resource for the thread blight pathogen Marasmius tenuissimus strain MS-2.</title>
        <authorList>
            <person name="Yulfo-Soto G.E."/>
            <person name="Baruah I.K."/>
            <person name="Amoako-Attah I."/>
            <person name="Bukari Y."/>
            <person name="Meinhardt L.W."/>
            <person name="Bailey B.A."/>
            <person name="Cohen S.P."/>
        </authorList>
    </citation>
    <scope>NUCLEOTIDE SEQUENCE [LARGE SCALE GENOMIC DNA]</scope>
    <source>
        <strain evidence="2 3">MS-2</strain>
    </source>
</reference>
<feature type="compositionally biased region" description="Polar residues" evidence="1">
    <location>
        <begin position="333"/>
        <end position="345"/>
    </location>
</feature>
<feature type="region of interest" description="Disordered" evidence="1">
    <location>
        <begin position="376"/>
        <end position="432"/>
    </location>
</feature>
<feature type="region of interest" description="Disordered" evidence="1">
    <location>
        <begin position="115"/>
        <end position="194"/>
    </location>
</feature>
<feature type="compositionally biased region" description="Polar residues" evidence="1">
    <location>
        <begin position="115"/>
        <end position="132"/>
    </location>
</feature>
<proteinExistence type="predicted"/>
<feature type="compositionally biased region" description="Polar residues" evidence="1">
    <location>
        <begin position="175"/>
        <end position="194"/>
    </location>
</feature>
<feature type="compositionally biased region" description="Basic residues" evidence="1">
    <location>
        <begin position="162"/>
        <end position="171"/>
    </location>
</feature>
<feature type="region of interest" description="Disordered" evidence="1">
    <location>
        <begin position="11"/>
        <end position="52"/>
    </location>
</feature>
<dbReference type="Proteomes" id="UP001437256">
    <property type="component" value="Unassembled WGS sequence"/>
</dbReference>
<evidence type="ECO:0000313" key="2">
    <source>
        <dbReference type="EMBL" id="KAL0065698.1"/>
    </source>
</evidence>
<feature type="compositionally biased region" description="Low complexity" evidence="1">
    <location>
        <begin position="138"/>
        <end position="161"/>
    </location>
</feature>
<keyword evidence="3" id="KW-1185">Reference proteome</keyword>
<feature type="region of interest" description="Disordered" evidence="1">
    <location>
        <begin position="488"/>
        <end position="556"/>
    </location>
</feature>
<feature type="compositionally biased region" description="Low complexity" evidence="1">
    <location>
        <begin position="542"/>
        <end position="556"/>
    </location>
</feature>
<organism evidence="2 3">
    <name type="scientific">Marasmius tenuissimus</name>
    <dbReference type="NCBI Taxonomy" id="585030"/>
    <lineage>
        <taxon>Eukaryota</taxon>
        <taxon>Fungi</taxon>
        <taxon>Dikarya</taxon>
        <taxon>Basidiomycota</taxon>
        <taxon>Agaricomycotina</taxon>
        <taxon>Agaricomycetes</taxon>
        <taxon>Agaricomycetidae</taxon>
        <taxon>Agaricales</taxon>
        <taxon>Marasmiineae</taxon>
        <taxon>Marasmiaceae</taxon>
        <taxon>Marasmius</taxon>
    </lineage>
</organism>
<feature type="region of interest" description="Disordered" evidence="1">
    <location>
        <begin position="296"/>
        <end position="345"/>
    </location>
</feature>
<feature type="compositionally biased region" description="Polar residues" evidence="1">
    <location>
        <begin position="382"/>
        <end position="415"/>
    </location>
</feature>
<dbReference type="EMBL" id="JBBXMP010000044">
    <property type="protein sequence ID" value="KAL0065698.1"/>
    <property type="molecule type" value="Genomic_DNA"/>
</dbReference>
<feature type="compositionally biased region" description="Low complexity" evidence="1">
    <location>
        <begin position="312"/>
        <end position="332"/>
    </location>
</feature>
<feature type="compositionally biased region" description="Low complexity" evidence="1">
    <location>
        <begin position="508"/>
        <end position="524"/>
    </location>
</feature>
<evidence type="ECO:0000256" key="1">
    <source>
        <dbReference type="SAM" id="MobiDB-lite"/>
    </source>
</evidence>
<feature type="compositionally biased region" description="Basic and acidic residues" evidence="1">
    <location>
        <begin position="531"/>
        <end position="540"/>
    </location>
</feature>
<name>A0ABR2ZWG7_9AGAR</name>